<dbReference type="Proteomes" id="UP001583177">
    <property type="component" value="Unassembled WGS sequence"/>
</dbReference>
<dbReference type="Gene3D" id="2.60.40.420">
    <property type="entry name" value="Cupredoxins - blue copper proteins"/>
    <property type="match status" value="1"/>
</dbReference>
<feature type="signal peptide" evidence="2">
    <location>
        <begin position="1"/>
        <end position="20"/>
    </location>
</feature>
<dbReference type="SUPFAM" id="SSF49503">
    <property type="entry name" value="Cupredoxins"/>
    <property type="match status" value="1"/>
</dbReference>
<protein>
    <recommendedName>
        <fullName evidence="5">Extracellular serine-rich protein</fullName>
    </recommendedName>
</protein>
<gene>
    <name evidence="3" type="ORF">Daus18300_003951</name>
</gene>
<dbReference type="InterPro" id="IPR052953">
    <property type="entry name" value="Ser-rich/MCO-related"/>
</dbReference>
<accession>A0ABR3XD84</accession>
<keyword evidence="2" id="KW-0732">Signal</keyword>
<reference evidence="3 4" key="1">
    <citation type="journal article" date="2024" name="IMA Fungus">
        <title>IMA Genome - F19 : A genome assembly and annotation guide to empower mycologists, including annotated draft genome sequences of Ceratocystis pirilliformis, Diaporthe australafricana, Fusarium ophioides, Paecilomyces lecythidis, and Sporothrix stenoceras.</title>
        <authorList>
            <person name="Aylward J."/>
            <person name="Wilson A.M."/>
            <person name="Visagie C.M."/>
            <person name="Spraker J."/>
            <person name="Barnes I."/>
            <person name="Buitendag C."/>
            <person name="Ceriani C."/>
            <person name="Del Mar Angel L."/>
            <person name="du Plessis D."/>
            <person name="Fuchs T."/>
            <person name="Gasser K."/>
            <person name="Kramer D."/>
            <person name="Li W."/>
            <person name="Munsamy K."/>
            <person name="Piso A."/>
            <person name="Price J.L."/>
            <person name="Sonnekus B."/>
            <person name="Thomas C."/>
            <person name="van der Nest A."/>
            <person name="van Dijk A."/>
            <person name="van Heerden A."/>
            <person name="van Vuuren N."/>
            <person name="Yilmaz N."/>
            <person name="Duong T.A."/>
            <person name="van der Merwe N.A."/>
            <person name="Wingfield M.J."/>
            <person name="Wingfield B.D."/>
        </authorList>
    </citation>
    <scope>NUCLEOTIDE SEQUENCE [LARGE SCALE GENOMIC DNA]</scope>
    <source>
        <strain evidence="3 4">CMW 18300</strain>
    </source>
</reference>
<dbReference type="EMBL" id="JAWRVE010000025">
    <property type="protein sequence ID" value="KAL1873584.1"/>
    <property type="molecule type" value="Genomic_DNA"/>
</dbReference>
<evidence type="ECO:0008006" key="5">
    <source>
        <dbReference type="Google" id="ProtNLM"/>
    </source>
</evidence>
<evidence type="ECO:0000313" key="3">
    <source>
        <dbReference type="EMBL" id="KAL1873584.1"/>
    </source>
</evidence>
<feature type="region of interest" description="Disordered" evidence="1">
    <location>
        <begin position="214"/>
        <end position="269"/>
    </location>
</feature>
<evidence type="ECO:0000256" key="2">
    <source>
        <dbReference type="SAM" id="SignalP"/>
    </source>
</evidence>
<dbReference type="PANTHER" id="PTHR34883">
    <property type="entry name" value="SERINE-RICH PROTEIN, PUTATIVE-RELATED-RELATED"/>
    <property type="match status" value="1"/>
</dbReference>
<feature type="chain" id="PRO_5045637017" description="Extracellular serine-rich protein" evidence="2">
    <location>
        <begin position="21"/>
        <end position="269"/>
    </location>
</feature>
<organism evidence="3 4">
    <name type="scientific">Diaporthe australafricana</name>
    <dbReference type="NCBI Taxonomy" id="127596"/>
    <lineage>
        <taxon>Eukaryota</taxon>
        <taxon>Fungi</taxon>
        <taxon>Dikarya</taxon>
        <taxon>Ascomycota</taxon>
        <taxon>Pezizomycotina</taxon>
        <taxon>Sordariomycetes</taxon>
        <taxon>Sordariomycetidae</taxon>
        <taxon>Diaporthales</taxon>
        <taxon>Diaporthaceae</taxon>
        <taxon>Diaporthe</taxon>
    </lineage>
</organism>
<keyword evidence="4" id="KW-1185">Reference proteome</keyword>
<name>A0ABR3XD84_9PEZI</name>
<evidence type="ECO:0000313" key="4">
    <source>
        <dbReference type="Proteomes" id="UP001583177"/>
    </source>
</evidence>
<dbReference type="PANTHER" id="PTHR34883:SF17">
    <property type="entry name" value="CUPREDOXIN"/>
    <property type="match status" value="1"/>
</dbReference>
<dbReference type="CDD" id="cd00920">
    <property type="entry name" value="Cupredoxin"/>
    <property type="match status" value="1"/>
</dbReference>
<evidence type="ECO:0000256" key="1">
    <source>
        <dbReference type="SAM" id="MobiDB-lite"/>
    </source>
</evidence>
<proteinExistence type="predicted"/>
<sequence>MRRLLLTICLALKAARLSQAADFVVNSQPLAASAAPNKIIPVLVGGTALTFTPNSVTANPGDVLQFQFAARNHTVTQSQPASPCQPIEAAAGGPGVVGVVGVNSGFIPFDGGASGMVGTFNVPVMNSNPMFLYCAQAMHCQQGMVMTVNAQPTDLINYFNSAAVARANIPGRSVAGGIVGAIPLANAVLPKGTAGANSTATATVFTTVVVPPSAAPPPLAPPPPPPPPAPPPPPPAGPPPAPSPPPPAQPAVGGDGANPTPTTMFVLPA</sequence>
<feature type="compositionally biased region" description="Pro residues" evidence="1">
    <location>
        <begin position="214"/>
        <end position="249"/>
    </location>
</feature>
<comment type="caution">
    <text evidence="3">The sequence shown here is derived from an EMBL/GenBank/DDBJ whole genome shotgun (WGS) entry which is preliminary data.</text>
</comment>
<dbReference type="InterPro" id="IPR008972">
    <property type="entry name" value="Cupredoxin"/>
</dbReference>